<feature type="transmembrane region" description="Helical" evidence="5">
    <location>
        <begin position="24"/>
        <end position="41"/>
    </location>
</feature>
<feature type="transmembrane region" description="Helical" evidence="5">
    <location>
        <begin position="96"/>
        <end position="117"/>
    </location>
</feature>
<keyword evidence="3 5" id="KW-1133">Transmembrane helix</keyword>
<evidence type="ECO:0000313" key="7">
    <source>
        <dbReference type="EMBL" id="CAD9120937.1"/>
    </source>
</evidence>
<keyword evidence="2 5" id="KW-0812">Transmembrane</keyword>
<evidence type="ECO:0000256" key="3">
    <source>
        <dbReference type="ARBA" id="ARBA00022989"/>
    </source>
</evidence>
<evidence type="ECO:0000256" key="5">
    <source>
        <dbReference type="SAM" id="Phobius"/>
    </source>
</evidence>
<feature type="transmembrane region" description="Helical" evidence="5">
    <location>
        <begin position="234"/>
        <end position="260"/>
    </location>
</feature>
<dbReference type="AlphaFoldDB" id="A0A7S1M3W4"/>
<proteinExistence type="predicted"/>
<feature type="transmembrane region" description="Helical" evidence="5">
    <location>
        <begin position="129"/>
        <end position="147"/>
    </location>
</feature>
<evidence type="ECO:0000256" key="1">
    <source>
        <dbReference type="ARBA" id="ARBA00004141"/>
    </source>
</evidence>
<sequence>MAAPTPLAAAQATAPLSTAQCLKKLLLCAVYVSVSTLLIRFNKLMMQEGRFPFAMALSAIHMFVSSALCGLLYLAAPHMFPAMEATKGQRCDLMKMFVPIGLFFAVMLVGSNQAYAYCSVALLQFMKEANVMIVFLISCAVGLQSMTRTRVALILWVIVGAAVSVSGDLRFSLLGVAFQAVSQLAECARMVLGEFVLSGRKLDPLTYTSFVAPLCFVVLLAANLCKWDHRIVPAFLGCWPLLLLNALVAFVLNVLVAAVIKEVSAVGFVLTGLTKDCVIVVLSWLMFSEPITLTQWSAFAMTLGGVGLWSLLRVSPHSPPVQLLERALCVPPAKAEPTEESALVAAKA</sequence>
<evidence type="ECO:0000259" key="6">
    <source>
        <dbReference type="Pfam" id="PF03151"/>
    </source>
</evidence>
<dbReference type="Pfam" id="PF03151">
    <property type="entry name" value="TPT"/>
    <property type="match status" value="1"/>
</dbReference>
<dbReference type="InterPro" id="IPR050186">
    <property type="entry name" value="TPT_transporter"/>
</dbReference>
<protein>
    <recommendedName>
        <fullName evidence="6">Sugar phosphate transporter domain-containing protein</fullName>
    </recommendedName>
</protein>
<feature type="transmembrane region" description="Helical" evidence="5">
    <location>
        <begin position="202"/>
        <end position="222"/>
    </location>
</feature>
<dbReference type="PANTHER" id="PTHR11132">
    <property type="entry name" value="SOLUTE CARRIER FAMILY 35"/>
    <property type="match status" value="1"/>
</dbReference>
<gene>
    <name evidence="7" type="ORF">ACAT0790_LOCUS17228</name>
</gene>
<organism evidence="7">
    <name type="scientific">Alexandrium catenella</name>
    <name type="common">Red tide dinoflagellate</name>
    <name type="synonym">Gonyaulax catenella</name>
    <dbReference type="NCBI Taxonomy" id="2925"/>
    <lineage>
        <taxon>Eukaryota</taxon>
        <taxon>Sar</taxon>
        <taxon>Alveolata</taxon>
        <taxon>Dinophyceae</taxon>
        <taxon>Gonyaulacales</taxon>
        <taxon>Pyrocystaceae</taxon>
        <taxon>Alexandrium</taxon>
    </lineage>
</organism>
<feature type="domain" description="Sugar phosphate transporter" evidence="6">
    <location>
        <begin position="25"/>
        <end position="310"/>
    </location>
</feature>
<dbReference type="InterPro" id="IPR004853">
    <property type="entry name" value="Sugar_P_trans_dom"/>
</dbReference>
<keyword evidence="4 5" id="KW-0472">Membrane</keyword>
<evidence type="ECO:0000256" key="4">
    <source>
        <dbReference type="ARBA" id="ARBA00023136"/>
    </source>
</evidence>
<feature type="transmembrane region" description="Helical" evidence="5">
    <location>
        <begin position="153"/>
        <end position="181"/>
    </location>
</feature>
<dbReference type="EMBL" id="HBGE01028665">
    <property type="protein sequence ID" value="CAD9120937.1"/>
    <property type="molecule type" value="Transcribed_RNA"/>
</dbReference>
<evidence type="ECO:0000256" key="2">
    <source>
        <dbReference type="ARBA" id="ARBA00022692"/>
    </source>
</evidence>
<reference evidence="7" key="1">
    <citation type="submission" date="2021-01" db="EMBL/GenBank/DDBJ databases">
        <authorList>
            <person name="Corre E."/>
            <person name="Pelletier E."/>
            <person name="Niang G."/>
            <person name="Scheremetjew M."/>
            <person name="Finn R."/>
            <person name="Kale V."/>
            <person name="Holt S."/>
            <person name="Cochrane G."/>
            <person name="Meng A."/>
            <person name="Brown T."/>
            <person name="Cohen L."/>
        </authorList>
    </citation>
    <scope>NUCLEOTIDE SEQUENCE</scope>
    <source>
        <strain evidence="7">OF101</strain>
    </source>
</reference>
<name>A0A7S1M3W4_ALECA</name>
<dbReference type="GO" id="GO:0016020">
    <property type="term" value="C:membrane"/>
    <property type="evidence" value="ECO:0007669"/>
    <property type="project" value="UniProtKB-SubCell"/>
</dbReference>
<feature type="transmembrane region" description="Helical" evidence="5">
    <location>
        <begin position="53"/>
        <end position="76"/>
    </location>
</feature>
<feature type="transmembrane region" description="Helical" evidence="5">
    <location>
        <begin position="267"/>
        <end position="287"/>
    </location>
</feature>
<accession>A0A7S1M3W4</accession>
<comment type="subcellular location">
    <subcellularLocation>
        <location evidence="1">Membrane</location>
        <topology evidence="1">Multi-pass membrane protein</topology>
    </subcellularLocation>
</comment>